<dbReference type="OrthoDB" id="72441at2759"/>
<dbReference type="SMART" id="SM00706">
    <property type="entry name" value="TECPR"/>
    <property type="match status" value="7"/>
</dbReference>
<feature type="domain" description="Peroxin/Ferlin" evidence="1">
    <location>
        <begin position="75"/>
        <end position="135"/>
    </location>
</feature>
<protein>
    <submittedName>
        <fullName evidence="3">Propeller</fullName>
    </submittedName>
</protein>
<proteinExistence type="predicted"/>
<dbReference type="SMART" id="SM00693">
    <property type="entry name" value="DysFN"/>
    <property type="match status" value="1"/>
</dbReference>
<dbReference type="AlphaFoldDB" id="A0A0D8XPC7"/>
<dbReference type="Proteomes" id="UP000053766">
    <property type="component" value="Unassembled WGS sequence"/>
</dbReference>
<evidence type="ECO:0000313" key="3">
    <source>
        <dbReference type="EMBL" id="KJH45659.1"/>
    </source>
</evidence>
<sequence length="728" mass="82718">MGNGYLWIVNSDGVPYRVTADSRIEHVSDVQWKPEPVVISGRRIKVCHLVASPHAVFALDETGAVFQFVLTSVLTIRQQVEIFSNQRWYPLLGWSSRTLPTDQTLTSESQWKSENMHEFQLKSEGWRWEEPWIIDLDARKCDKEGWQYASNFTAAVWTPNKCVNSFVRRRKWKRYMRYTSVEKWAKLPCEDIAFVELAIGGFDCSTEQQYTLFALSTGGNVYRSYLRVVVSEDREELIKISCSAALGTLIVMTWDGRLFLRSGITQDTPIGICWCSLQTPLNQPVAFVSIGTKSLWTVSANAKMWMKCLKHGSSSETSFLSTHYSAVSEEVYGIGVNSTDQVVGISAIGDAVYVRDGISVEEPAGRIFLRLVERTSQKAQKWCMVTNSGAIYTSIPRHWINEHILVVNTSHYRNTSWRKQILHDICTMNEACWEVFKTCIQDFSALISVKSDYDYSASIFTICATFYSSIGCDLFELGFSGEYERDEWYELLSMVSLSVLDKSPSFSIPGCMKSVSAGANGIVWSLSHDGVVYTLSPDYDLFSGNVFNFSLVQKTIVIREVMLSLVNVLESRQWRWIDSNWKVVDIDNGDGWTYSDDIDGIYYKEKRKKDSARRRIWQRRAQFQCRGPWLAVEAPPIRCIEVQKAESDRILVWAVTVRGEILLRQGVTAAHPQGTIWKHIICNNNIASISIGSPTCVWATTSEGRLLRRECSDQTDIECVGKHSTCST</sequence>
<gene>
    <name evidence="3" type="ORF">DICVIV_08275</name>
</gene>
<evidence type="ECO:0000259" key="2">
    <source>
        <dbReference type="SMART" id="SM00694"/>
    </source>
</evidence>
<dbReference type="Pfam" id="PF06462">
    <property type="entry name" value="Hyd_WA"/>
    <property type="match status" value="1"/>
</dbReference>
<evidence type="ECO:0000313" key="4">
    <source>
        <dbReference type="Proteomes" id="UP000053766"/>
    </source>
</evidence>
<dbReference type="STRING" id="29172.A0A0D8XPC7"/>
<reference evidence="3 4" key="1">
    <citation type="submission" date="2013-11" db="EMBL/GenBank/DDBJ databases">
        <title>Draft genome of the bovine lungworm Dictyocaulus viviparus.</title>
        <authorList>
            <person name="Mitreva M."/>
        </authorList>
    </citation>
    <scope>NUCLEOTIDE SEQUENCE [LARGE SCALE GENOMIC DNA]</scope>
    <source>
        <strain evidence="3 4">HannoverDv2000</strain>
    </source>
</reference>
<evidence type="ECO:0000259" key="1">
    <source>
        <dbReference type="SMART" id="SM00693"/>
    </source>
</evidence>
<organism evidence="3 4">
    <name type="scientific">Dictyocaulus viviparus</name>
    <name type="common">Bovine lungworm</name>
    <dbReference type="NCBI Taxonomy" id="29172"/>
    <lineage>
        <taxon>Eukaryota</taxon>
        <taxon>Metazoa</taxon>
        <taxon>Ecdysozoa</taxon>
        <taxon>Nematoda</taxon>
        <taxon>Chromadorea</taxon>
        <taxon>Rhabditida</taxon>
        <taxon>Rhabditina</taxon>
        <taxon>Rhabditomorpha</taxon>
        <taxon>Strongyloidea</taxon>
        <taxon>Metastrongylidae</taxon>
        <taxon>Dictyocaulus</taxon>
    </lineage>
</organism>
<feature type="domain" description="Peroxin/Ferlin" evidence="2">
    <location>
        <begin position="145"/>
        <end position="179"/>
    </location>
</feature>
<dbReference type="InterPro" id="IPR006624">
    <property type="entry name" value="Beta-propeller_rpt_TECPR"/>
</dbReference>
<dbReference type="PANTHER" id="PTHR23250">
    <property type="entry name" value="DYSFERLIN-RELATED"/>
    <property type="match status" value="1"/>
</dbReference>
<dbReference type="GO" id="GO:0016020">
    <property type="term" value="C:membrane"/>
    <property type="evidence" value="ECO:0007669"/>
    <property type="project" value="InterPro"/>
</dbReference>
<accession>A0A0D8XPC7</accession>
<dbReference type="InterPro" id="IPR006614">
    <property type="entry name" value="Peroxin/Ferlin"/>
</dbReference>
<dbReference type="SMART" id="SM00694">
    <property type="entry name" value="DysFC"/>
    <property type="match status" value="2"/>
</dbReference>
<dbReference type="InterPro" id="IPR051513">
    <property type="entry name" value="Tectonin_beta-prop"/>
</dbReference>
<dbReference type="EMBL" id="KN716394">
    <property type="protein sequence ID" value="KJH45659.1"/>
    <property type="molecule type" value="Genomic_DNA"/>
</dbReference>
<keyword evidence="4" id="KW-1185">Reference proteome</keyword>
<feature type="domain" description="Peroxin/Ferlin" evidence="2">
    <location>
        <begin position="591"/>
        <end position="624"/>
    </location>
</feature>
<reference evidence="4" key="2">
    <citation type="journal article" date="2016" name="Sci. Rep.">
        <title>Dictyocaulus viviparus genome, variome and transcriptome elucidate lungworm biology and support future intervention.</title>
        <authorList>
            <person name="McNulty S.N."/>
            <person name="Strube C."/>
            <person name="Rosa B.A."/>
            <person name="Martin J.C."/>
            <person name="Tyagi R."/>
            <person name="Choi Y.J."/>
            <person name="Wang Q."/>
            <person name="Hallsworth Pepin K."/>
            <person name="Zhang X."/>
            <person name="Ozersky P."/>
            <person name="Wilson R.K."/>
            <person name="Sternberg P.W."/>
            <person name="Gasser R.B."/>
            <person name="Mitreva M."/>
        </authorList>
    </citation>
    <scope>NUCLEOTIDE SEQUENCE [LARGE SCALE GENOMIC DNA]</scope>
    <source>
        <strain evidence="4">HannoverDv2000</strain>
    </source>
</reference>
<name>A0A0D8XPC7_DICVI</name>
<dbReference type="PANTHER" id="PTHR23250:SF1">
    <property type="entry name" value="TECTONIN BETA-PROPELLER REPEAT-CONTAINING PROTEIN 1"/>
    <property type="match status" value="1"/>
</dbReference>